<dbReference type="GO" id="GO:0005102">
    <property type="term" value="F:signaling receptor binding"/>
    <property type="evidence" value="ECO:0007669"/>
    <property type="project" value="InterPro"/>
</dbReference>
<dbReference type="Proteomes" id="UP001046870">
    <property type="component" value="Chromosome 20"/>
</dbReference>
<dbReference type="SMART" id="SM01212">
    <property type="entry name" value="Fib_alpha"/>
    <property type="match status" value="1"/>
</dbReference>
<proteinExistence type="predicted"/>
<dbReference type="GO" id="GO:0005201">
    <property type="term" value="F:extracellular matrix structural constituent"/>
    <property type="evidence" value="ECO:0007669"/>
    <property type="project" value="TreeGrafter"/>
</dbReference>
<evidence type="ECO:0000259" key="11">
    <source>
        <dbReference type="SMART" id="SM01212"/>
    </source>
</evidence>
<dbReference type="GO" id="GO:0030674">
    <property type="term" value="F:protein-macromolecule adaptor activity"/>
    <property type="evidence" value="ECO:0007669"/>
    <property type="project" value="TreeGrafter"/>
</dbReference>
<dbReference type="PANTHER" id="PTHR47221:SF9">
    <property type="entry name" value="FIBRINOGEN GAMMA CHAIN"/>
    <property type="match status" value="1"/>
</dbReference>
<evidence type="ECO:0000313" key="13">
    <source>
        <dbReference type="Proteomes" id="UP001046870"/>
    </source>
</evidence>
<protein>
    <recommendedName>
        <fullName evidence="11">Fibrinogen alpha/beta/gamma chain coiled coil domain-containing protein</fullName>
    </recommendedName>
</protein>
<evidence type="ECO:0000256" key="5">
    <source>
        <dbReference type="ARBA" id="ARBA00023084"/>
    </source>
</evidence>
<keyword evidence="10" id="KW-0732">Signal</keyword>
<dbReference type="GO" id="GO:0005577">
    <property type="term" value="C:fibrinogen complex"/>
    <property type="evidence" value="ECO:0007669"/>
    <property type="project" value="InterPro"/>
</dbReference>
<dbReference type="SUPFAM" id="SSF58010">
    <property type="entry name" value="Fibrinogen coiled-coil and central regions"/>
    <property type="match status" value="1"/>
</dbReference>
<dbReference type="GO" id="GO:0070527">
    <property type="term" value="P:platelet aggregation"/>
    <property type="evidence" value="ECO:0007669"/>
    <property type="project" value="TreeGrafter"/>
</dbReference>
<dbReference type="EMBL" id="JAFDVH010000020">
    <property type="protein sequence ID" value="KAG7458771.1"/>
    <property type="molecule type" value="Genomic_DNA"/>
</dbReference>
<keyword evidence="4" id="KW-0175">Coiled coil</keyword>
<dbReference type="InterPro" id="IPR012290">
    <property type="entry name" value="Fibrinogen_a/b/g_coil_dom"/>
</dbReference>
<evidence type="ECO:0000256" key="8">
    <source>
        <dbReference type="ARBA" id="ARBA00025974"/>
    </source>
</evidence>
<keyword evidence="3" id="KW-0356">Hemostasis</keyword>
<evidence type="ECO:0000256" key="6">
    <source>
        <dbReference type="ARBA" id="ARBA00023157"/>
    </source>
</evidence>
<dbReference type="GO" id="GO:0051258">
    <property type="term" value="P:protein polymerization"/>
    <property type="evidence" value="ECO:0007669"/>
    <property type="project" value="InterPro"/>
</dbReference>
<name>A0A9D3PHP0_MEGAT</name>
<evidence type="ECO:0000256" key="7">
    <source>
        <dbReference type="ARBA" id="ARBA00023180"/>
    </source>
</evidence>
<comment type="subcellular location">
    <subcellularLocation>
        <location evidence="1">Secreted</location>
    </subcellularLocation>
</comment>
<dbReference type="Gene3D" id="1.20.5.50">
    <property type="match status" value="1"/>
</dbReference>
<feature type="domain" description="Fibrinogen alpha/beta/gamma chain coiled coil" evidence="11">
    <location>
        <begin position="41"/>
        <end position="185"/>
    </location>
</feature>
<accession>A0A9D3PHP0</accession>
<dbReference type="AlphaFoldDB" id="A0A9D3PHP0"/>
<dbReference type="GO" id="GO:0042730">
    <property type="term" value="P:fibrinolysis"/>
    <property type="evidence" value="ECO:0007669"/>
    <property type="project" value="TreeGrafter"/>
</dbReference>
<keyword evidence="2" id="KW-0964">Secreted</keyword>
<reference evidence="12" key="1">
    <citation type="submission" date="2021-01" db="EMBL/GenBank/DDBJ databases">
        <authorList>
            <person name="Zahm M."/>
            <person name="Roques C."/>
            <person name="Cabau C."/>
            <person name="Klopp C."/>
            <person name="Donnadieu C."/>
            <person name="Jouanno E."/>
            <person name="Lampietro C."/>
            <person name="Louis A."/>
            <person name="Herpin A."/>
            <person name="Echchiki A."/>
            <person name="Berthelot C."/>
            <person name="Parey E."/>
            <person name="Roest-Crollius H."/>
            <person name="Braasch I."/>
            <person name="Postlethwait J."/>
            <person name="Bobe J."/>
            <person name="Montfort J."/>
            <person name="Bouchez O."/>
            <person name="Begum T."/>
            <person name="Mejri S."/>
            <person name="Adams A."/>
            <person name="Chen W.-J."/>
            <person name="Guiguen Y."/>
        </authorList>
    </citation>
    <scope>NUCLEOTIDE SEQUENCE</scope>
    <source>
        <strain evidence="12">YG-15Mar2019-1</strain>
        <tissue evidence="12">Brain</tissue>
    </source>
</reference>
<evidence type="ECO:0000256" key="2">
    <source>
        <dbReference type="ARBA" id="ARBA00022525"/>
    </source>
</evidence>
<gene>
    <name evidence="12" type="ORF">MATL_G00224220</name>
</gene>
<feature type="region of interest" description="Disordered" evidence="9">
    <location>
        <begin position="311"/>
        <end position="333"/>
    </location>
</feature>
<dbReference type="Pfam" id="PF08702">
    <property type="entry name" value="Fib_alpha"/>
    <property type="match status" value="1"/>
</dbReference>
<keyword evidence="6" id="KW-1015">Disulfide bond</keyword>
<evidence type="ECO:0000256" key="10">
    <source>
        <dbReference type="SAM" id="SignalP"/>
    </source>
</evidence>
<keyword evidence="13" id="KW-1185">Reference proteome</keyword>
<evidence type="ECO:0000256" key="1">
    <source>
        <dbReference type="ARBA" id="ARBA00004613"/>
    </source>
</evidence>
<dbReference type="GO" id="GO:0034116">
    <property type="term" value="P:positive regulation of heterotypic cell-cell adhesion"/>
    <property type="evidence" value="ECO:0007669"/>
    <property type="project" value="TreeGrafter"/>
</dbReference>
<sequence length="375" mass="41500">MGLQCVVCCLLVLCSFSQSKLMNQSGTELGERDYNADECYRGRNWPFCREDEWGPRCPSGCRIQALIDQADQQLTSKINKIQKFLVDRRKDYHSTDEVTKQTYDFLRERLLADSANNDRYMHLAGHLRQRIDTIKRQVDQQYSLLRAMSSLVQDQVEETQRLEVDAEIKLRSCKGSCARAVDFSMDRESYSTLGKHLGQLSLTGQGKGTAGPLRALRSRPVNDTLAPSMPKAGVAAGGSQQQGFFTSVRQLQLFLETVDNHSISSVTGATAACTDCAAEGQDLEARQTSAQVKPKLAVDIPLQKVAENGGRAKSIGLGDTSKKRKDTTARGERPKVTADTFGLSGYHAELDVDAYFRDYLARMKTAGTAEGHTKP</sequence>
<keyword evidence="5" id="KW-0094">Blood coagulation</keyword>
<evidence type="ECO:0000256" key="3">
    <source>
        <dbReference type="ARBA" id="ARBA00022696"/>
    </source>
</evidence>
<feature type="signal peptide" evidence="10">
    <location>
        <begin position="1"/>
        <end position="19"/>
    </location>
</feature>
<evidence type="ECO:0000313" key="12">
    <source>
        <dbReference type="EMBL" id="KAG7458771.1"/>
    </source>
</evidence>
<comment type="subunit">
    <text evidence="8">Heterohexamer; disulfide linked. Contains 2 sets of 3 non-identical chains (alpha, beta and gamma). The 2 heterotrimers are in head to head conformation with the N-termini in a small central domain.</text>
</comment>
<evidence type="ECO:0000256" key="9">
    <source>
        <dbReference type="SAM" id="MobiDB-lite"/>
    </source>
</evidence>
<comment type="caution">
    <text evidence="12">The sequence shown here is derived from an EMBL/GenBank/DDBJ whole genome shotgun (WGS) entry which is preliminary data.</text>
</comment>
<dbReference type="PANTHER" id="PTHR47221">
    <property type="entry name" value="FIBRINOGEN ALPHA CHAIN"/>
    <property type="match status" value="1"/>
</dbReference>
<evidence type="ECO:0000256" key="4">
    <source>
        <dbReference type="ARBA" id="ARBA00023054"/>
    </source>
</evidence>
<feature type="chain" id="PRO_5038767221" description="Fibrinogen alpha/beta/gamma chain coiled coil domain-containing protein" evidence="10">
    <location>
        <begin position="20"/>
        <end position="375"/>
    </location>
</feature>
<dbReference type="InterPro" id="IPR037579">
    <property type="entry name" value="FIB_ANG-like"/>
</dbReference>
<organism evidence="12 13">
    <name type="scientific">Megalops atlanticus</name>
    <name type="common">Tarpon</name>
    <name type="synonym">Clupea gigantea</name>
    <dbReference type="NCBI Taxonomy" id="7932"/>
    <lineage>
        <taxon>Eukaryota</taxon>
        <taxon>Metazoa</taxon>
        <taxon>Chordata</taxon>
        <taxon>Craniata</taxon>
        <taxon>Vertebrata</taxon>
        <taxon>Euteleostomi</taxon>
        <taxon>Actinopterygii</taxon>
        <taxon>Neopterygii</taxon>
        <taxon>Teleostei</taxon>
        <taxon>Elopiformes</taxon>
        <taxon>Megalopidae</taxon>
        <taxon>Megalops</taxon>
    </lineage>
</organism>
<dbReference type="OrthoDB" id="9945370at2759"/>
<keyword evidence="7" id="KW-0325">Glycoprotein</keyword>
<dbReference type="GO" id="GO:0072377">
    <property type="term" value="P:blood coagulation, common pathway"/>
    <property type="evidence" value="ECO:0007669"/>
    <property type="project" value="TreeGrafter"/>
</dbReference>